<feature type="compositionally biased region" description="Basic and acidic residues" evidence="1">
    <location>
        <begin position="126"/>
        <end position="183"/>
    </location>
</feature>
<reference evidence="2 3" key="1">
    <citation type="submission" date="2017-12" db="EMBL/GenBank/DDBJ databases">
        <title>Genome Sequence of a Multidrug-Resistant Candida haemulonii Isolate from a Patient with Chronic Leg Ulcers in Israel.</title>
        <authorList>
            <person name="Chow N.A."/>
            <person name="Gade L."/>
            <person name="Batra D."/>
            <person name="Rowe L.A."/>
            <person name="Ben-Ami R."/>
            <person name="Loparev V.N."/>
            <person name="Litvintseva A.P."/>
        </authorList>
    </citation>
    <scope>NUCLEOTIDE SEQUENCE [LARGE SCALE GENOMIC DNA]</scope>
    <source>
        <strain evidence="2 3">B11899</strain>
    </source>
</reference>
<gene>
    <name evidence="2" type="ORF">CXQ85_000694</name>
</gene>
<dbReference type="OrthoDB" id="5413003at2759"/>
<feature type="compositionally biased region" description="Polar residues" evidence="1">
    <location>
        <begin position="191"/>
        <end position="207"/>
    </location>
</feature>
<dbReference type="InterPro" id="IPR038014">
    <property type="entry name" value="Ies1"/>
</dbReference>
<evidence type="ECO:0000313" key="2">
    <source>
        <dbReference type="EMBL" id="PVH21705.1"/>
    </source>
</evidence>
<dbReference type="VEuPathDB" id="FungiDB:CXQ85_000694"/>
<feature type="compositionally biased region" description="Polar residues" evidence="1">
    <location>
        <begin position="66"/>
        <end position="77"/>
    </location>
</feature>
<dbReference type="PANTHER" id="PTHR37287:SF1">
    <property type="entry name" value="INO EIGHTY SUBUNIT 1"/>
    <property type="match status" value="1"/>
</dbReference>
<comment type="caution">
    <text evidence="2">The sequence shown here is derived from an EMBL/GenBank/DDBJ whole genome shotgun (WGS) entry which is preliminary data.</text>
</comment>
<organism evidence="2 3">
    <name type="scientific">Candidozyma haemuli</name>
    <dbReference type="NCBI Taxonomy" id="45357"/>
    <lineage>
        <taxon>Eukaryota</taxon>
        <taxon>Fungi</taxon>
        <taxon>Dikarya</taxon>
        <taxon>Ascomycota</taxon>
        <taxon>Saccharomycotina</taxon>
        <taxon>Pichiomycetes</taxon>
        <taxon>Metschnikowiaceae</taxon>
        <taxon>Candidozyma</taxon>
    </lineage>
</organism>
<feature type="compositionally biased region" description="Polar residues" evidence="1">
    <location>
        <begin position="598"/>
        <end position="609"/>
    </location>
</feature>
<feature type="region of interest" description="Disordered" evidence="1">
    <location>
        <begin position="632"/>
        <end position="696"/>
    </location>
</feature>
<feature type="region of interest" description="Disordered" evidence="1">
    <location>
        <begin position="1"/>
        <end position="272"/>
    </location>
</feature>
<dbReference type="GeneID" id="37006026"/>
<dbReference type="Proteomes" id="UP000244309">
    <property type="component" value="Unassembled WGS sequence"/>
</dbReference>
<dbReference type="EMBL" id="PKFO01000005">
    <property type="protein sequence ID" value="PVH21705.1"/>
    <property type="molecule type" value="Genomic_DNA"/>
</dbReference>
<sequence length="923" mass="104557">MNYDPIHDTYSAPEQPSQPASGASPQQHEDKPESGAQGQEQNPEPAKDSDSGNAAKAPAQTPAQTSESENQHSSPPQTRGAWNPEPSARHEQHPPQPAVAPYKPFSIDSLMGGSEPAEPPQFQRTELPKIDFQRTEPPRPEFQRTEPPRPEIHRNDPPRPDFQRTEPPREVQSHELPRPEPVQRPEVPAQHTSVNYPPVHQNVQPQASEGKYDPARPLPPIDGRLGGDQAPPPEHKSAPEHKPAPEPVKEESAGSPTETAPAYSPEQGQLPSDFREISRGYKYLKKADGEPFWRKDIQYDFLHELFTDETRCFTNYFPYCEVTNAANGPKLTFSELYVRTLAESNKSSKILRERLIKEKDMGVAVSKVCLLVNAGRMNTTVNFVPDMRSALRTYHSIPSLQTSGSGDSRPLQDTPRLKTILKAVCDDQKHLLTLLDLFKNRNTKRPNTNVIKLIFLMSTFFQNIPFHYDDSYEHDSFSEKFRFIKASPGPQNKFMEFFLNDEIHPKCRSRRFLWLMYTYLETNFTPEEVAENPFNPHAIPPLEYIPEAELPNYDVDADFEVEYAIKMYHTRMMHLSADAHNPLPKKGNKSRRERQKIQHQLNDGSSTTPAPYAEEQDDSMNVDDTTIVHQEEPVEPVKQVKPEPPAAPEVPEPPVQQPVVAESSSTSSGSQGNDKAPAEKVHKRKRPAPSVGSLVEDTRKPVLAEERQRLTTPEFPIEGLQELRERYAITTPANLYKPLSKEGPLSAAGRKEVASKSKPTVDLVSKTLPRKFESTKEKMLRWLHDYFEYRRATGSGLVGIEWEDIRSDVSNGIEAYVYQQEGKQHLIQKYEKVRDDDEFDVEIKRETFSNGPNLGDSAPVDIGAVENYGAGYEPDRDFNKVNERRVFELGLLELLHEAIAKKKSKRPKFSRISFDLDNGTLSF</sequence>
<name>A0A2V1AV56_9ASCO</name>
<feature type="compositionally biased region" description="Basic and acidic residues" evidence="1">
    <location>
        <begin position="233"/>
        <end position="252"/>
    </location>
</feature>
<feature type="region of interest" description="Disordered" evidence="1">
    <location>
        <begin position="578"/>
        <end position="616"/>
    </location>
</feature>
<evidence type="ECO:0000313" key="3">
    <source>
        <dbReference type="Proteomes" id="UP000244309"/>
    </source>
</evidence>
<evidence type="ECO:0000256" key="1">
    <source>
        <dbReference type="SAM" id="MobiDB-lite"/>
    </source>
</evidence>
<dbReference type="PANTHER" id="PTHR37287">
    <property type="entry name" value="INO EIGHTY SUBUNIT 1"/>
    <property type="match status" value="1"/>
</dbReference>
<dbReference type="GO" id="GO:0031011">
    <property type="term" value="C:Ino80 complex"/>
    <property type="evidence" value="ECO:0007669"/>
    <property type="project" value="InterPro"/>
</dbReference>
<feature type="compositionally biased region" description="Polar residues" evidence="1">
    <location>
        <begin position="12"/>
        <end position="26"/>
    </location>
</feature>
<proteinExistence type="predicted"/>
<keyword evidence="3" id="KW-1185">Reference proteome</keyword>
<feature type="compositionally biased region" description="Low complexity" evidence="1">
    <location>
        <begin position="54"/>
        <end position="65"/>
    </location>
</feature>
<dbReference type="STRING" id="45357.A0A2V1AV56"/>
<dbReference type="RefSeq" id="XP_025342645.1">
    <property type="nucleotide sequence ID" value="XM_025484430.1"/>
</dbReference>
<feature type="compositionally biased region" description="Pro residues" evidence="1">
    <location>
        <begin position="642"/>
        <end position="656"/>
    </location>
</feature>
<accession>A0A2V1AV56</accession>
<evidence type="ECO:0008006" key="4">
    <source>
        <dbReference type="Google" id="ProtNLM"/>
    </source>
</evidence>
<dbReference type="AlphaFoldDB" id="A0A2V1AV56"/>
<protein>
    <recommendedName>
        <fullName evidence="4">Ino eighty subunit 1</fullName>
    </recommendedName>
</protein>
<feature type="compositionally biased region" description="Low complexity" evidence="1">
    <location>
        <begin position="657"/>
        <end position="670"/>
    </location>
</feature>